<dbReference type="Proteomes" id="UP001530377">
    <property type="component" value="Unassembled WGS sequence"/>
</dbReference>
<gene>
    <name evidence="1" type="ORF">ACHAXA_002143</name>
</gene>
<evidence type="ECO:0000313" key="2">
    <source>
        <dbReference type="Proteomes" id="UP001530377"/>
    </source>
</evidence>
<comment type="caution">
    <text evidence="1">The sequence shown here is derived from an EMBL/GenBank/DDBJ whole genome shotgun (WGS) entry which is preliminary data.</text>
</comment>
<reference evidence="1 2" key="1">
    <citation type="submission" date="2024-10" db="EMBL/GenBank/DDBJ databases">
        <title>Updated reference genomes for cyclostephanoid diatoms.</title>
        <authorList>
            <person name="Roberts W.R."/>
            <person name="Alverson A.J."/>
        </authorList>
    </citation>
    <scope>NUCLEOTIDE SEQUENCE [LARGE SCALE GENOMIC DNA]</scope>
    <source>
        <strain evidence="1 2">AJA228-03</strain>
    </source>
</reference>
<name>A0ABD3RQY6_9STRA</name>
<dbReference type="EMBL" id="JALLPB020000203">
    <property type="protein sequence ID" value="KAL3815359.1"/>
    <property type="molecule type" value="Genomic_DNA"/>
</dbReference>
<protein>
    <submittedName>
        <fullName evidence="1">Uncharacterized protein</fullName>
    </submittedName>
</protein>
<evidence type="ECO:0000313" key="1">
    <source>
        <dbReference type="EMBL" id="KAL3815359.1"/>
    </source>
</evidence>
<organism evidence="1 2">
    <name type="scientific">Cyclostephanos tholiformis</name>
    <dbReference type="NCBI Taxonomy" id="382380"/>
    <lineage>
        <taxon>Eukaryota</taxon>
        <taxon>Sar</taxon>
        <taxon>Stramenopiles</taxon>
        <taxon>Ochrophyta</taxon>
        <taxon>Bacillariophyta</taxon>
        <taxon>Coscinodiscophyceae</taxon>
        <taxon>Thalassiosirophycidae</taxon>
        <taxon>Stephanodiscales</taxon>
        <taxon>Stephanodiscaceae</taxon>
        <taxon>Cyclostephanos</taxon>
    </lineage>
</organism>
<keyword evidence="2" id="KW-1185">Reference proteome</keyword>
<proteinExistence type="predicted"/>
<feature type="non-terminal residue" evidence="1">
    <location>
        <position position="1"/>
    </location>
</feature>
<accession>A0ABD3RQY6</accession>
<dbReference type="AlphaFoldDB" id="A0ABD3RQY6"/>
<sequence>LKKLLHKLNIDEKKRGSSGFFSVELEATEFSIFQPLDNIGYFSWKPSGGYKSLSSIKSEDEILVYLDLDGEPHCLKSIRQIKAPMKFQFGHLSATRMNKFPYGEADIAGIYVAVKTLLIEFVSHYSHILLFVANKDAIDQFIAQRIPGTKCILIAKKKTMIKILPTLDINLSTVEHVHTMKIGERTVLFRVEADAKDDESSPVEVKESNPHYWVTKVMFQMISSGSSKLCHGEKSRGVLTRVTFMSLSTVSKNALENANGMDAILSQLKDDEPHRVSFSDGSLKLLLASARVFAFFPPDDIVAGLIS</sequence>